<evidence type="ECO:0000313" key="4">
    <source>
        <dbReference type="EMBL" id="VBB07398.1"/>
    </source>
</evidence>
<dbReference type="InterPro" id="IPR050768">
    <property type="entry name" value="UPF0353/GerABKA_families"/>
</dbReference>
<accession>A0A498RDY3</accession>
<keyword evidence="3" id="KW-1133">Transmembrane helix</keyword>
<dbReference type="EMBL" id="UPPP01000073">
    <property type="protein sequence ID" value="VBB07398.1"/>
    <property type="molecule type" value="Genomic_DNA"/>
</dbReference>
<keyword evidence="3" id="KW-0812">Transmembrane</keyword>
<dbReference type="PANTHER" id="PTHR22550:SF5">
    <property type="entry name" value="LEUCINE ZIPPER PROTEIN 4"/>
    <property type="match status" value="1"/>
</dbReference>
<comment type="similarity">
    <text evidence="1">Belongs to the GerABKA family.</text>
</comment>
<feature type="transmembrane region" description="Helical" evidence="3">
    <location>
        <begin position="349"/>
        <end position="371"/>
    </location>
</feature>
<reference evidence="4 5" key="1">
    <citation type="submission" date="2018-06" db="EMBL/GenBank/DDBJ databases">
        <authorList>
            <person name="Strepis N."/>
        </authorList>
    </citation>
    <scope>NUCLEOTIDE SEQUENCE [LARGE SCALE GENOMIC DNA]</scope>
    <source>
        <strain evidence="4">LUCI</strain>
    </source>
</reference>
<dbReference type="PANTHER" id="PTHR22550">
    <property type="entry name" value="SPORE GERMINATION PROTEIN"/>
    <property type="match status" value="1"/>
</dbReference>
<protein>
    <submittedName>
        <fullName evidence="4">Bacillus/clostridium ger spore germination protein</fullName>
    </submittedName>
</protein>
<evidence type="ECO:0000313" key="5">
    <source>
        <dbReference type="Proteomes" id="UP000277811"/>
    </source>
</evidence>
<name>A0A498RDY3_9FIRM</name>
<proteinExistence type="inferred from homology"/>
<organism evidence="4 5">
    <name type="scientific">Lucifera butyrica</name>
    <dbReference type="NCBI Taxonomy" id="1351585"/>
    <lineage>
        <taxon>Bacteria</taxon>
        <taxon>Bacillati</taxon>
        <taxon>Bacillota</taxon>
        <taxon>Negativicutes</taxon>
        <taxon>Veillonellales</taxon>
        <taxon>Veillonellaceae</taxon>
        <taxon>Lucifera</taxon>
    </lineage>
</organism>
<dbReference type="GO" id="GO:0009847">
    <property type="term" value="P:spore germination"/>
    <property type="evidence" value="ECO:0007669"/>
    <property type="project" value="InterPro"/>
</dbReference>
<sequence length="553" mass="61551">MAVESMRKRNLKIKKISPGISVISRSKIVSDLKSLQRLLSDSSQIATELEAVVNQLRQSGDTTLPVSHRLKDNEKYIKTILDKCSDLVVREIRIANDPKYSAIIVYIDGLVKLDLIEESVIKKLTGKPAEGTYHSESQDYAQYLLGIRPEDMYKDMNKVMDIVLNGNLVLFIDGVNTALAIDFKNPPARSVEEPPTEVTLRGPREGFTESIKTNISLIRKKIKNTNLKMESYVFGKRTKTNIVVCYLADIASNRIVNEVKERLAKIDIDSVLDSNYIGEYIEDSPLFFFPTIFRTEKPDVVAGKLLEGRIAIIVDGSPAVLTVPCLFIEFLEISEDYYLKIIPATINRWLRFVSFFVTIILPGLYVSLLTFHQELIPNAFVPTIIKARAGVPFPAMWACLGMLVVYEVLREAGVRMPRMIGPAISIVGALVLGQAAVEAGLVSTPTVIIVGFSAIASLTISSPELNTSLVFPRFIFLFLGGTLGLVGLTSGMLIFIMSMISQRSFGVPYMGPLAPLIINDLRDVAVRAPIKNMFKRPKLITWKHSIRRNSHKG</sequence>
<feature type="transmembrane region" description="Helical" evidence="3">
    <location>
        <begin position="391"/>
        <end position="409"/>
    </location>
</feature>
<dbReference type="InterPro" id="IPR004995">
    <property type="entry name" value="Spore_Ger"/>
</dbReference>
<keyword evidence="2 3" id="KW-0472">Membrane</keyword>
<gene>
    <name evidence="4" type="ORF">LUCI_2643</name>
</gene>
<dbReference type="Proteomes" id="UP000277811">
    <property type="component" value="Unassembled WGS sequence"/>
</dbReference>
<evidence type="ECO:0000256" key="3">
    <source>
        <dbReference type="SAM" id="Phobius"/>
    </source>
</evidence>
<feature type="transmembrane region" description="Helical" evidence="3">
    <location>
        <begin position="474"/>
        <end position="496"/>
    </location>
</feature>
<dbReference type="Pfam" id="PF03323">
    <property type="entry name" value="GerA"/>
    <property type="match status" value="1"/>
</dbReference>
<evidence type="ECO:0000256" key="1">
    <source>
        <dbReference type="ARBA" id="ARBA00005278"/>
    </source>
</evidence>
<dbReference type="PIRSF" id="PIRSF005690">
    <property type="entry name" value="GerBA"/>
    <property type="match status" value="1"/>
</dbReference>
<dbReference type="GO" id="GO:0016020">
    <property type="term" value="C:membrane"/>
    <property type="evidence" value="ECO:0007669"/>
    <property type="project" value="InterPro"/>
</dbReference>
<evidence type="ECO:0000256" key="2">
    <source>
        <dbReference type="ARBA" id="ARBA00023136"/>
    </source>
</evidence>
<feature type="transmembrane region" description="Helical" evidence="3">
    <location>
        <begin position="421"/>
        <end position="454"/>
    </location>
</feature>
<keyword evidence="5" id="KW-1185">Reference proteome</keyword>
<dbReference type="AlphaFoldDB" id="A0A498RDY3"/>